<feature type="domain" description="HTH gntR-type" evidence="4">
    <location>
        <begin position="2"/>
        <end position="70"/>
    </location>
</feature>
<dbReference type="CDD" id="cd07377">
    <property type="entry name" value="WHTH_GntR"/>
    <property type="match status" value="1"/>
</dbReference>
<keyword evidence="3" id="KW-0804">Transcription</keyword>
<name>A0A7U3VQ78_9ACTN</name>
<dbReference type="PRINTS" id="PR00035">
    <property type="entry name" value="HTHGNTR"/>
</dbReference>
<accession>A0A7U3VQ78</accession>
<dbReference type="GO" id="GO:0045892">
    <property type="term" value="P:negative regulation of DNA-templated transcription"/>
    <property type="evidence" value="ECO:0007669"/>
    <property type="project" value="TreeGrafter"/>
</dbReference>
<keyword evidence="2" id="KW-0238">DNA-binding</keyword>
<gene>
    <name evidence="5" type="ORF">RVR_6126</name>
</gene>
<reference evidence="5 6" key="1">
    <citation type="journal article" date="2010" name="J. Bacteriol.">
        <title>Biochemical characterization of a novel indole prenyltransferase from Streptomyces sp. SN-593.</title>
        <authorList>
            <person name="Takahashi S."/>
            <person name="Takagi H."/>
            <person name="Toyoda A."/>
            <person name="Uramoto M."/>
            <person name="Nogawa T."/>
            <person name="Ueki M."/>
            <person name="Sakaki Y."/>
            <person name="Osada H."/>
        </authorList>
    </citation>
    <scope>NUCLEOTIDE SEQUENCE [LARGE SCALE GENOMIC DNA]</scope>
    <source>
        <strain evidence="5 6">SN-593</strain>
    </source>
</reference>
<evidence type="ECO:0000313" key="5">
    <source>
        <dbReference type="EMBL" id="BBA99485.1"/>
    </source>
</evidence>
<dbReference type="Gene3D" id="1.10.10.10">
    <property type="entry name" value="Winged helix-like DNA-binding domain superfamily/Winged helix DNA-binding domain"/>
    <property type="match status" value="1"/>
</dbReference>
<keyword evidence="6" id="KW-1185">Reference proteome</keyword>
<dbReference type="EMBL" id="AP018365">
    <property type="protein sequence ID" value="BBA99485.1"/>
    <property type="molecule type" value="Genomic_DNA"/>
</dbReference>
<proteinExistence type="predicted"/>
<organism evidence="5 6">
    <name type="scientific">Actinacidiphila reveromycinica</name>
    <dbReference type="NCBI Taxonomy" id="659352"/>
    <lineage>
        <taxon>Bacteria</taxon>
        <taxon>Bacillati</taxon>
        <taxon>Actinomycetota</taxon>
        <taxon>Actinomycetes</taxon>
        <taxon>Kitasatosporales</taxon>
        <taxon>Streptomycetaceae</taxon>
        <taxon>Actinacidiphila</taxon>
    </lineage>
</organism>
<keyword evidence="1" id="KW-0805">Transcription regulation</keyword>
<dbReference type="InterPro" id="IPR000524">
    <property type="entry name" value="Tscrpt_reg_HTH_GntR"/>
</dbReference>
<dbReference type="SUPFAM" id="SSF46785">
    <property type="entry name" value="Winged helix' DNA-binding domain"/>
    <property type="match status" value="1"/>
</dbReference>
<dbReference type="GO" id="GO:0003677">
    <property type="term" value="F:DNA binding"/>
    <property type="evidence" value="ECO:0007669"/>
    <property type="project" value="UniProtKB-KW"/>
</dbReference>
<dbReference type="SUPFAM" id="SSF64288">
    <property type="entry name" value="Chorismate lyase-like"/>
    <property type="match status" value="1"/>
</dbReference>
<reference evidence="5 6" key="2">
    <citation type="journal article" date="2011" name="J. Antibiot.">
        <title>Furaquinocins I and J: novel polyketide isoprenoid hybrid compounds from Streptomyces reveromyceticus SN-593.</title>
        <authorList>
            <person name="Panthee S."/>
            <person name="Takahashi S."/>
            <person name="Takagi H."/>
            <person name="Nogawa T."/>
            <person name="Oowada E."/>
            <person name="Uramoto M."/>
            <person name="Osada H."/>
        </authorList>
    </citation>
    <scope>NUCLEOTIDE SEQUENCE [LARGE SCALE GENOMIC DNA]</scope>
    <source>
        <strain evidence="5 6">SN-593</strain>
    </source>
</reference>
<evidence type="ECO:0000256" key="1">
    <source>
        <dbReference type="ARBA" id="ARBA00023015"/>
    </source>
</evidence>
<protein>
    <recommendedName>
        <fullName evidence="4">HTH gntR-type domain-containing protein</fullName>
    </recommendedName>
</protein>
<dbReference type="GO" id="GO:0003700">
    <property type="term" value="F:DNA-binding transcription factor activity"/>
    <property type="evidence" value="ECO:0007669"/>
    <property type="project" value="InterPro"/>
</dbReference>
<dbReference type="InterPro" id="IPR036388">
    <property type="entry name" value="WH-like_DNA-bd_sf"/>
</dbReference>
<evidence type="ECO:0000259" key="4">
    <source>
        <dbReference type="PROSITE" id="PS50949"/>
    </source>
</evidence>
<dbReference type="InterPro" id="IPR050679">
    <property type="entry name" value="Bact_HTH_transcr_reg"/>
</dbReference>
<reference evidence="5 6" key="3">
    <citation type="journal article" date="2011" name="Nat. Chem. Biol.">
        <title>Reveromycin A biosynthesis uses RevG and RevJ for stereospecific spiroacetal formation.</title>
        <authorList>
            <person name="Takahashi S."/>
            <person name="Toyoda A."/>
            <person name="Sekiyama Y."/>
            <person name="Takagi H."/>
            <person name="Nogawa T."/>
            <person name="Uramoto M."/>
            <person name="Suzuki R."/>
            <person name="Koshino H."/>
            <person name="Kumano T."/>
            <person name="Panthee S."/>
            <person name="Dairi T."/>
            <person name="Ishikawa J."/>
            <person name="Ikeda H."/>
            <person name="Sakaki Y."/>
            <person name="Osada H."/>
        </authorList>
    </citation>
    <scope>NUCLEOTIDE SEQUENCE [LARGE SCALE GENOMIC DNA]</scope>
    <source>
        <strain evidence="5 6">SN-593</strain>
    </source>
</reference>
<dbReference type="Gene3D" id="3.40.1410.10">
    <property type="entry name" value="Chorismate lyase-like"/>
    <property type="match status" value="1"/>
</dbReference>
<reference evidence="5 6" key="4">
    <citation type="journal article" date="2020" name="Sci. Rep.">
        <title>beta-carboline chemical signals induce reveromycin production through a LuxR family regulator in Streptomyces sp. SN-593.</title>
        <authorList>
            <person name="Panthee S."/>
            <person name="Kito N."/>
            <person name="Hayashi T."/>
            <person name="Shimizu T."/>
            <person name="Ishikawa J."/>
            <person name="Hamamoto H."/>
            <person name="Osada H."/>
            <person name="Takahashi S."/>
        </authorList>
    </citation>
    <scope>NUCLEOTIDE SEQUENCE [LARGE SCALE GENOMIC DNA]</scope>
    <source>
        <strain evidence="5 6">SN-593</strain>
    </source>
</reference>
<evidence type="ECO:0000256" key="3">
    <source>
        <dbReference type="ARBA" id="ARBA00023163"/>
    </source>
</evidence>
<dbReference type="KEGG" id="arev:RVR_6126"/>
<dbReference type="InterPro" id="IPR036390">
    <property type="entry name" value="WH_DNA-bd_sf"/>
</dbReference>
<evidence type="ECO:0000256" key="2">
    <source>
        <dbReference type="ARBA" id="ARBA00023125"/>
    </source>
</evidence>
<dbReference type="RefSeq" id="WP_202235467.1">
    <property type="nucleotide sequence ID" value="NZ_AP018365.1"/>
</dbReference>
<dbReference type="InterPro" id="IPR028978">
    <property type="entry name" value="Chorismate_lyase_/UTRA_dom_sf"/>
</dbReference>
<dbReference type="SMART" id="SM00345">
    <property type="entry name" value="HTH_GNTR"/>
    <property type="match status" value="1"/>
</dbReference>
<dbReference type="PANTHER" id="PTHR44846">
    <property type="entry name" value="MANNOSYL-D-GLYCERATE TRANSPORT/METABOLISM SYSTEM REPRESSOR MNGR-RELATED"/>
    <property type="match status" value="1"/>
</dbReference>
<sequence>MTARHQVVADDLRRLIAAGEYAVGERLPPETRLATRYHVSTPTLRDALDVLRAEGLVAKFQGRGNFVCRPADRIAFPRGMDALDIVVSVVERTASAELADHLGEPSDARITQYVCLTHTDDGPQVLAHVHVPHAVSGGRVIPSGTSPWGDDILRGLTHASARRSGEMSSFDQVTARFPTGAEVQSLRITARTPVLAIHRTVTVGGGRTIACVHVVLSGIRGEVAFTGVPVGRGTADGRAGAP</sequence>
<dbReference type="AlphaFoldDB" id="A0A7U3VQ78"/>
<evidence type="ECO:0000313" key="6">
    <source>
        <dbReference type="Proteomes" id="UP000595703"/>
    </source>
</evidence>
<dbReference type="Pfam" id="PF00392">
    <property type="entry name" value="GntR"/>
    <property type="match status" value="1"/>
</dbReference>
<dbReference type="PANTHER" id="PTHR44846:SF17">
    <property type="entry name" value="GNTR-FAMILY TRANSCRIPTIONAL REGULATOR"/>
    <property type="match status" value="1"/>
</dbReference>
<dbReference type="PROSITE" id="PS50949">
    <property type="entry name" value="HTH_GNTR"/>
    <property type="match status" value="1"/>
</dbReference>
<dbReference type="Proteomes" id="UP000595703">
    <property type="component" value="Chromosome"/>
</dbReference>